<reference evidence="1 2" key="3">
    <citation type="submission" date="2008-05" db="EMBL/GenBank/DDBJ databases">
        <authorList>
            <person name="Fulton L."/>
            <person name="Clifton S."/>
            <person name="Fulton B."/>
            <person name="Xu J."/>
            <person name="Minx P."/>
            <person name="Pepin K.H."/>
            <person name="Johnson M."/>
            <person name="Thiruvilangam P."/>
            <person name="Bhonagiri V."/>
            <person name="Nash W.E."/>
            <person name="Mardis E.R."/>
            <person name="Wilson R.K."/>
        </authorList>
    </citation>
    <scope>NUCLEOTIDE SEQUENCE [LARGE SCALE GENOMIC DNA]</scope>
    <source>
        <strain evidence="1 2">ATCC 25827</strain>
    </source>
</reference>
<proteinExistence type="predicted"/>
<protein>
    <submittedName>
        <fullName evidence="1">Uncharacterized protein</fullName>
    </submittedName>
</protein>
<reference evidence="2" key="2">
    <citation type="submission" date="2008-04" db="EMBL/GenBank/DDBJ databases">
        <title>Draft genome sequence of Providencia stuartii(ATCC 25827).</title>
        <authorList>
            <person name="Sudarsanam P."/>
            <person name="Ley R."/>
            <person name="Guruge J."/>
            <person name="Turnbaugh P.J."/>
            <person name="Mahowald M."/>
            <person name="Liep D."/>
            <person name="Gordon J."/>
        </authorList>
    </citation>
    <scope>NUCLEOTIDE SEQUENCE [LARGE SCALE GENOMIC DNA]</scope>
    <source>
        <strain evidence="2">ATCC 25827</strain>
    </source>
</reference>
<comment type="caution">
    <text evidence="1">The sequence shown here is derived from an EMBL/GenBank/DDBJ whole genome shotgun (WGS) entry which is preliminary data.</text>
</comment>
<reference evidence="2" key="1">
    <citation type="submission" date="2008-04" db="EMBL/GenBank/DDBJ databases">
        <title>Draft genome sequence of Providencia stuartii (ATCC 25827).</title>
        <authorList>
            <person name="Sudarsanam P."/>
            <person name="Ley R."/>
            <person name="Guruge J."/>
            <person name="Turnbaugh P.J."/>
            <person name="Mahowald M."/>
            <person name="Liep D."/>
            <person name="Gordon J."/>
        </authorList>
    </citation>
    <scope>NUCLEOTIDE SEQUENCE [LARGE SCALE GENOMIC DNA]</scope>
    <source>
        <strain evidence="2">ATCC 25827</strain>
    </source>
</reference>
<sequence>MPFCINQQPQINQTLSIPSSRAIEAIFSSPEKLTTKESELMGIKIKGIKNNTLFVVESNTGQPLSLSKAEFQWLFETKVVRRLQPEKTNFLSPTRMYKGLFE</sequence>
<accession>A0AA86YSD9</accession>
<dbReference type="Proteomes" id="UP000004506">
    <property type="component" value="Unassembled WGS sequence"/>
</dbReference>
<evidence type="ECO:0000313" key="2">
    <source>
        <dbReference type="Proteomes" id="UP000004506"/>
    </source>
</evidence>
<organism evidence="1 2">
    <name type="scientific">Providencia stuartii ATCC 25827</name>
    <dbReference type="NCBI Taxonomy" id="471874"/>
    <lineage>
        <taxon>Bacteria</taxon>
        <taxon>Pseudomonadati</taxon>
        <taxon>Pseudomonadota</taxon>
        <taxon>Gammaproteobacteria</taxon>
        <taxon>Enterobacterales</taxon>
        <taxon>Morganellaceae</taxon>
        <taxon>Providencia</taxon>
    </lineage>
</organism>
<gene>
    <name evidence="1" type="ORF">PROSTU_02570</name>
</gene>
<dbReference type="RefSeq" id="WP_004919715.1">
    <property type="nucleotide sequence ID" value="NZ_DS607663.1"/>
</dbReference>
<evidence type="ECO:0000313" key="1">
    <source>
        <dbReference type="EMBL" id="EDU59381.1"/>
    </source>
</evidence>
<name>A0AA86YSD9_PROST</name>
<dbReference type="AlphaFoldDB" id="A0AA86YSD9"/>
<dbReference type="EMBL" id="ABJD02000101">
    <property type="protein sequence ID" value="EDU59381.1"/>
    <property type="molecule type" value="Genomic_DNA"/>
</dbReference>